<dbReference type="InParanoid" id="A0A0H2R638"/>
<dbReference type="EMBL" id="KQ086179">
    <property type="protein sequence ID" value="KLO06812.1"/>
    <property type="molecule type" value="Genomic_DNA"/>
</dbReference>
<reference evidence="3 4" key="1">
    <citation type="submission" date="2015-04" db="EMBL/GenBank/DDBJ databases">
        <title>Complete genome sequence of Schizopora paradoxa KUC8140, a cosmopolitan wood degrader in East Asia.</title>
        <authorList>
            <consortium name="DOE Joint Genome Institute"/>
            <person name="Min B."/>
            <person name="Park H."/>
            <person name="Jang Y."/>
            <person name="Kim J.-J."/>
            <person name="Kim K.H."/>
            <person name="Pangilinan J."/>
            <person name="Lipzen A."/>
            <person name="Riley R."/>
            <person name="Grigoriev I.V."/>
            <person name="Spatafora J.W."/>
            <person name="Choi I.-G."/>
        </authorList>
    </citation>
    <scope>NUCLEOTIDE SEQUENCE [LARGE SCALE GENOMIC DNA]</scope>
    <source>
        <strain evidence="3 4">KUC8140</strain>
    </source>
</reference>
<evidence type="ECO:0000313" key="4">
    <source>
        <dbReference type="Proteomes" id="UP000053477"/>
    </source>
</evidence>
<organism evidence="3 4">
    <name type="scientific">Schizopora paradoxa</name>
    <dbReference type="NCBI Taxonomy" id="27342"/>
    <lineage>
        <taxon>Eukaryota</taxon>
        <taxon>Fungi</taxon>
        <taxon>Dikarya</taxon>
        <taxon>Basidiomycota</taxon>
        <taxon>Agaricomycotina</taxon>
        <taxon>Agaricomycetes</taxon>
        <taxon>Hymenochaetales</taxon>
        <taxon>Schizoporaceae</taxon>
        <taxon>Schizopora</taxon>
    </lineage>
</organism>
<dbReference type="CDD" id="cd18186">
    <property type="entry name" value="BTB_POZ_ZBTB_KLHL-like"/>
    <property type="match status" value="1"/>
</dbReference>
<dbReference type="STRING" id="27342.A0A0H2R638"/>
<dbReference type="PROSITE" id="PS50097">
    <property type="entry name" value="BTB"/>
    <property type="match status" value="1"/>
</dbReference>
<gene>
    <name evidence="3" type="ORF">SCHPADRAFT_1002099</name>
</gene>
<dbReference type="AlphaFoldDB" id="A0A0H2R638"/>
<evidence type="ECO:0000259" key="2">
    <source>
        <dbReference type="PROSITE" id="PS50097"/>
    </source>
</evidence>
<protein>
    <recommendedName>
        <fullName evidence="2">BTB domain-containing protein</fullName>
    </recommendedName>
</protein>
<feature type="compositionally biased region" description="Polar residues" evidence="1">
    <location>
        <begin position="8"/>
        <end position="18"/>
    </location>
</feature>
<dbReference type="Pfam" id="PF00651">
    <property type="entry name" value="BTB"/>
    <property type="match status" value="1"/>
</dbReference>
<dbReference type="Gene3D" id="3.30.710.10">
    <property type="entry name" value="Potassium Channel Kv1.1, Chain A"/>
    <property type="match status" value="1"/>
</dbReference>
<feature type="region of interest" description="Disordered" evidence="1">
    <location>
        <begin position="1"/>
        <end position="21"/>
    </location>
</feature>
<feature type="domain" description="BTB" evidence="2">
    <location>
        <begin position="30"/>
        <end position="119"/>
    </location>
</feature>
<dbReference type="OrthoDB" id="3027208at2759"/>
<keyword evidence="4" id="KW-1185">Reference proteome</keyword>
<dbReference type="InterPro" id="IPR011333">
    <property type="entry name" value="SKP1/BTB/POZ_sf"/>
</dbReference>
<dbReference type="SUPFAM" id="SSF54695">
    <property type="entry name" value="POZ domain"/>
    <property type="match status" value="1"/>
</dbReference>
<proteinExistence type="predicted"/>
<evidence type="ECO:0000256" key="1">
    <source>
        <dbReference type="SAM" id="MobiDB-lite"/>
    </source>
</evidence>
<name>A0A0H2R638_9AGAM</name>
<sequence>MNVDADDTTPSSEPSNASPERHDILWFPDGNVVLQTDTYLFRVHKSVLSLHSSVFKDMFELPTVEDGASDEIMADDTAGMKALEETYEGVPLVALVGDKGEDVAHLLRTVYDHGYYISRSDDHPLCKITAILVLSTKYAFESIRTDVIGHLLKHYPMTLSEFDMVDDDQATVFQDLRCFQHFKLLKAALVADADVLLPGLFYVCSDFDLGHIAQSLRETLDKESTWRLLKGRDHLSLAFKRIQWIYLSESEACVKLHAPNQPTFDQFRLKDPEATAVFDTLTLKDVSGDKLVSTWPHRVCTNCGERLEKLINEEREKIWEELPSYFALPDWDILRAALE</sequence>
<dbReference type="InterPro" id="IPR000210">
    <property type="entry name" value="BTB/POZ_dom"/>
</dbReference>
<evidence type="ECO:0000313" key="3">
    <source>
        <dbReference type="EMBL" id="KLO06812.1"/>
    </source>
</evidence>
<dbReference type="SMART" id="SM00225">
    <property type="entry name" value="BTB"/>
    <property type="match status" value="1"/>
</dbReference>
<accession>A0A0H2R638</accession>
<dbReference type="Proteomes" id="UP000053477">
    <property type="component" value="Unassembled WGS sequence"/>
</dbReference>